<sequence>MEHSVIKEEPESPSDGHVQLNVCTEENAVREWSTTRMGQRRIPVRLLNCLVNLTTGLCYCRKQKVFAEGGQAFCSVDCYIASLIKERVRMTNSQRHWVELTIIQNIGKEVCFEIAAYDNNAEAKLLSCGPSAENPGGILTFH</sequence>
<proteinExistence type="predicted"/>
<name>A0A8J2NV82_9HEXA</name>
<accession>A0A8J2NV82</accession>
<comment type="caution">
    <text evidence="1">The sequence shown here is derived from an EMBL/GenBank/DDBJ whole genome shotgun (WGS) entry which is preliminary data.</text>
</comment>
<dbReference type="EMBL" id="CAJVCH010080925">
    <property type="protein sequence ID" value="CAG7721593.1"/>
    <property type="molecule type" value="Genomic_DNA"/>
</dbReference>
<evidence type="ECO:0000313" key="1">
    <source>
        <dbReference type="EMBL" id="CAG7721593.1"/>
    </source>
</evidence>
<organism evidence="1 2">
    <name type="scientific">Allacma fusca</name>
    <dbReference type="NCBI Taxonomy" id="39272"/>
    <lineage>
        <taxon>Eukaryota</taxon>
        <taxon>Metazoa</taxon>
        <taxon>Ecdysozoa</taxon>
        <taxon>Arthropoda</taxon>
        <taxon>Hexapoda</taxon>
        <taxon>Collembola</taxon>
        <taxon>Symphypleona</taxon>
        <taxon>Sminthuridae</taxon>
        <taxon>Allacma</taxon>
    </lineage>
</organism>
<reference evidence="1" key="1">
    <citation type="submission" date="2021-06" db="EMBL/GenBank/DDBJ databases">
        <authorList>
            <person name="Hodson N. C."/>
            <person name="Mongue J. A."/>
            <person name="Jaron S. K."/>
        </authorList>
    </citation>
    <scope>NUCLEOTIDE SEQUENCE</scope>
</reference>
<dbReference type="Proteomes" id="UP000708208">
    <property type="component" value="Unassembled WGS sequence"/>
</dbReference>
<keyword evidence="2" id="KW-1185">Reference proteome</keyword>
<gene>
    <name evidence="1" type="ORF">AFUS01_LOCUS10799</name>
</gene>
<dbReference type="AlphaFoldDB" id="A0A8J2NV82"/>
<protein>
    <submittedName>
        <fullName evidence="1">Uncharacterized protein</fullName>
    </submittedName>
</protein>
<evidence type="ECO:0000313" key="2">
    <source>
        <dbReference type="Proteomes" id="UP000708208"/>
    </source>
</evidence>